<dbReference type="InterPro" id="IPR004360">
    <property type="entry name" value="Glyas_Fos-R_dOase_dom"/>
</dbReference>
<feature type="domain" description="VOC" evidence="1">
    <location>
        <begin position="8"/>
        <end position="133"/>
    </location>
</feature>
<gene>
    <name evidence="2" type="ORF">G3572_09655</name>
</gene>
<name>A0A6B3RMR4_9RHOB</name>
<dbReference type="PANTHER" id="PTHR21366">
    <property type="entry name" value="GLYOXALASE FAMILY PROTEIN"/>
    <property type="match status" value="1"/>
</dbReference>
<organism evidence="2 3">
    <name type="scientific">Pseudotabrizicola algicola</name>
    <dbReference type="NCBI Taxonomy" id="2709381"/>
    <lineage>
        <taxon>Bacteria</taxon>
        <taxon>Pseudomonadati</taxon>
        <taxon>Pseudomonadota</taxon>
        <taxon>Alphaproteobacteria</taxon>
        <taxon>Rhodobacterales</taxon>
        <taxon>Paracoccaceae</taxon>
        <taxon>Pseudotabrizicola</taxon>
    </lineage>
</organism>
<accession>A0A6B3RMR4</accession>
<dbReference type="EMBL" id="JAAIKE010000002">
    <property type="protein sequence ID" value="NEX46473.1"/>
    <property type="molecule type" value="Genomic_DNA"/>
</dbReference>
<reference evidence="2 3" key="1">
    <citation type="submission" date="2020-02" db="EMBL/GenBank/DDBJ databases">
        <title>Rhodobacter algicola sp. nov., isolated from microalga culture.</title>
        <authorList>
            <person name="Park C.-Y."/>
        </authorList>
    </citation>
    <scope>NUCLEOTIDE SEQUENCE [LARGE SCALE GENOMIC DNA]</scope>
    <source>
        <strain evidence="2 3">ETT8</strain>
    </source>
</reference>
<evidence type="ECO:0000313" key="2">
    <source>
        <dbReference type="EMBL" id="NEX46473.1"/>
    </source>
</evidence>
<protein>
    <submittedName>
        <fullName evidence="2">Glyoxalase</fullName>
    </submittedName>
</protein>
<comment type="caution">
    <text evidence="2">The sequence shown here is derived from an EMBL/GenBank/DDBJ whole genome shotgun (WGS) entry which is preliminary data.</text>
</comment>
<dbReference type="Pfam" id="PF00903">
    <property type="entry name" value="Glyoxalase"/>
    <property type="match status" value="1"/>
</dbReference>
<dbReference type="Gene3D" id="3.10.180.10">
    <property type="entry name" value="2,3-Dihydroxybiphenyl 1,2-Dioxygenase, domain 1"/>
    <property type="match status" value="1"/>
</dbReference>
<dbReference type="SUPFAM" id="SSF54593">
    <property type="entry name" value="Glyoxalase/Bleomycin resistance protein/Dihydroxybiphenyl dioxygenase"/>
    <property type="match status" value="1"/>
</dbReference>
<dbReference type="Proteomes" id="UP000481421">
    <property type="component" value="Unassembled WGS sequence"/>
</dbReference>
<evidence type="ECO:0000313" key="3">
    <source>
        <dbReference type="Proteomes" id="UP000481421"/>
    </source>
</evidence>
<sequence>MLTPPVDAILETALYVDDLDRAGAFYEQVMGLPVLHAEDRMRAYSVNGRSVLLLFLRGGTTEPVQTKSGLIPAHDAQGQIHIAFAISPAQLEAWRAHLVKNAVPIEGTSDWQRGGHSLYFRDPDGNMLEVATTPGLWEGF</sequence>
<keyword evidence="3" id="KW-1185">Reference proteome</keyword>
<evidence type="ECO:0000259" key="1">
    <source>
        <dbReference type="PROSITE" id="PS51819"/>
    </source>
</evidence>
<dbReference type="InterPro" id="IPR050383">
    <property type="entry name" value="GlyoxalaseI/FosfomycinResist"/>
</dbReference>
<dbReference type="AlphaFoldDB" id="A0A6B3RMR4"/>
<dbReference type="InterPro" id="IPR029068">
    <property type="entry name" value="Glyas_Bleomycin-R_OHBP_Dase"/>
</dbReference>
<proteinExistence type="predicted"/>
<dbReference type="InterPro" id="IPR037523">
    <property type="entry name" value="VOC_core"/>
</dbReference>
<dbReference type="RefSeq" id="WP_164611155.1">
    <property type="nucleotide sequence ID" value="NZ_JAAIKE010000002.1"/>
</dbReference>
<dbReference type="PANTHER" id="PTHR21366:SF22">
    <property type="entry name" value="VOC DOMAIN-CONTAINING PROTEIN"/>
    <property type="match status" value="1"/>
</dbReference>
<dbReference type="PROSITE" id="PS51819">
    <property type="entry name" value="VOC"/>
    <property type="match status" value="1"/>
</dbReference>